<proteinExistence type="predicted"/>
<dbReference type="GO" id="GO:0016491">
    <property type="term" value="F:oxidoreductase activity"/>
    <property type="evidence" value="ECO:0007669"/>
    <property type="project" value="UniProtKB-KW"/>
</dbReference>
<dbReference type="GO" id="GO:0046872">
    <property type="term" value="F:metal ion binding"/>
    <property type="evidence" value="ECO:0007669"/>
    <property type="project" value="UniProtKB-KW"/>
</dbReference>
<evidence type="ECO:0000256" key="8">
    <source>
        <dbReference type="ARBA" id="ARBA00023014"/>
    </source>
</evidence>
<dbReference type="Gene3D" id="2.40.30.10">
    <property type="entry name" value="Translation factors"/>
    <property type="match status" value="1"/>
</dbReference>
<protein>
    <submittedName>
        <fullName evidence="11">Ferredoxin-NADP reductase</fullName>
    </submittedName>
</protein>
<dbReference type="PANTHER" id="PTHR47354:SF6">
    <property type="entry name" value="NADH OXIDOREDUCTASE HCR"/>
    <property type="match status" value="1"/>
</dbReference>
<dbReference type="PROSITE" id="PS51384">
    <property type="entry name" value="FAD_FR"/>
    <property type="match status" value="1"/>
</dbReference>
<dbReference type="PRINTS" id="PR00371">
    <property type="entry name" value="FPNCR"/>
</dbReference>
<sequence>MATTLTPTAVETQPQTETTRTFVFHFDDPPAYRAGQYVTVKLAGVDDPRGPQRPFTLSSSPTATDHLAITVKMTGSPFKQALQAIATDGAADRVQLRGPLGDFTLEPARPAVMVAGGIGITPFISMLRWLRDQPDAPSIRLLYSNDTPEDIAFQDELNGIAEQADWLDVVHTITQPDSAGHWTGRSGRIDAELIASQSDDLDSPVYYLCGPPGMVSAMENLLQDELDVPAADVRSEKFSGY</sequence>
<dbReference type="Gene3D" id="3.40.50.80">
    <property type="entry name" value="Nucleotide-binding domain of ferredoxin-NADP reductase (FNR) module"/>
    <property type="match status" value="1"/>
</dbReference>
<keyword evidence="2" id="KW-0285">Flavoprotein</keyword>
<comment type="caution">
    <text evidence="11">The sequence shown here is derived from an EMBL/GenBank/DDBJ whole genome shotgun (WGS) entry which is preliminary data.</text>
</comment>
<organism evidence="11 12">
    <name type="scientific">Methylohalomonas lacus</name>
    <dbReference type="NCBI Taxonomy" id="398773"/>
    <lineage>
        <taxon>Bacteria</taxon>
        <taxon>Pseudomonadati</taxon>
        <taxon>Pseudomonadota</taxon>
        <taxon>Gammaproteobacteria</taxon>
        <taxon>Methylohalomonadales</taxon>
        <taxon>Methylohalomonadaceae</taxon>
        <taxon>Methylohalomonas</taxon>
    </lineage>
</organism>
<evidence type="ECO:0000256" key="4">
    <source>
        <dbReference type="ARBA" id="ARBA00022723"/>
    </source>
</evidence>
<dbReference type="Proteomes" id="UP001204445">
    <property type="component" value="Unassembled WGS sequence"/>
</dbReference>
<evidence type="ECO:0000256" key="3">
    <source>
        <dbReference type="ARBA" id="ARBA00022714"/>
    </source>
</evidence>
<evidence type="ECO:0000256" key="5">
    <source>
        <dbReference type="ARBA" id="ARBA00022827"/>
    </source>
</evidence>
<keyword evidence="8" id="KW-0411">Iron-sulfur</keyword>
<dbReference type="InterPro" id="IPR039261">
    <property type="entry name" value="FNR_nucleotide-bd"/>
</dbReference>
<dbReference type="SUPFAM" id="SSF52343">
    <property type="entry name" value="Ferredoxin reductase-like, C-terminal NADP-linked domain"/>
    <property type="match status" value="1"/>
</dbReference>
<dbReference type="AlphaFoldDB" id="A0AAE3HH49"/>
<evidence type="ECO:0000259" key="10">
    <source>
        <dbReference type="PROSITE" id="PS51384"/>
    </source>
</evidence>
<dbReference type="SUPFAM" id="SSF63380">
    <property type="entry name" value="Riboflavin synthase domain-like"/>
    <property type="match status" value="1"/>
</dbReference>
<dbReference type="InterPro" id="IPR001709">
    <property type="entry name" value="Flavoprot_Pyr_Nucl_cyt_Rdtase"/>
</dbReference>
<dbReference type="RefSeq" id="WP_259053583.1">
    <property type="nucleotide sequence ID" value="NZ_JANUCT010000001.1"/>
</dbReference>
<feature type="domain" description="FAD-binding FR-type" evidence="10">
    <location>
        <begin position="2"/>
        <end position="106"/>
    </location>
</feature>
<gene>
    <name evidence="11" type="ORF">J2T55_000173</name>
</gene>
<accession>A0AAE3HH49</accession>
<dbReference type="PANTHER" id="PTHR47354">
    <property type="entry name" value="NADH OXIDOREDUCTASE HCR"/>
    <property type="match status" value="1"/>
</dbReference>
<dbReference type="InterPro" id="IPR001433">
    <property type="entry name" value="OxRdtase_FAD/NAD-bd"/>
</dbReference>
<dbReference type="EMBL" id="JANUCT010000001">
    <property type="protein sequence ID" value="MCS3902181.1"/>
    <property type="molecule type" value="Genomic_DNA"/>
</dbReference>
<keyword evidence="5" id="KW-0274">FAD</keyword>
<keyword evidence="7" id="KW-0408">Iron</keyword>
<dbReference type="InterPro" id="IPR050415">
    <property type="entry name" value="MRET"/>
</dbReference>
<evidence type="ECO:0000313" key="12">
    <source>
        <dbReference type="Proteomes" id="UP001204445"/>
    </source>
</evidence>
<comment type="cofactor">
    <cofactor evidence="1">
        <name>FAD</name>
        <dbReference type="ChEBI" id="CHEBI:57692"/>
    </cofactor>
</comment>
<dbReference type="Pfam" id="PF00175">
    <property type="entry name" value="NAD_binding_1"/>
    <property type="match status" value="1"/>
</dbReference>
<dbReference type="PRINTS" id="PR00410">
    <property type="entry name" value="PHEHYDRXLASE"/>
</dbReference>
<dbReference type="InterPro" id="IPR017938">
    <property type="entry name" value="Riboflavin_synthase-like_b-brl"/>
</dbReference>
<dbReference type="Pfam" id="PF00970">
    <property type="entry name" value="FAD_binding_6"/>
    <property type="match status" value="1"/>
</dbReference>
<keyword evidence="4" id="KW-0479">Metal-binding</keyword>
<dbReference type="InterPro" id="IPR008333">
    <property type="entry name" value="Cbr1-like_FAD-bd_dom"/>
</dbReference>
<evidence type="ECO:0000256" key="6">
    <source>
        <dbReference type="ARBA" id="ARBA00023002"/>
    </source>
</evidence>
<comment type="cofactor">
    <cofactor evidence="9">
        <name>[2Fe-2S] cluster</name>
        <dbReference type="ChEBI" id="CHEBI:190135"/>
    </cofactor>
</comment>
<evidence type="ECO:0000256" key="1">
    <source>
        <dbReference type="ARBA" id="ARBA00001974"/>
    </source>
</evidence>
<evidence type="ECO:0000313" key="11">
    <source>
        <dbReference type="EMBL" id="MCS3902181.1"/>
    </source>
</evidence>
<evidence type="ECO:0000256" key="2">
    <source>
        <dbReference type="ARBA" id="ARBA00022630"/>
    </source>
</evidence>
<keyword evidence="12" id="KW-1185">Reference proteome</keyword>
<keyword evidence="6" id="KW-0560">Oxidoreductase</keyword>
<keyword evidence="3" id="KW-0001">2Fe-2S</keyword>
<evidence type="ECO:0000256" key="9">
    <source>
        <dbReference type="ARBA" id="ARBA00034078"/>
    </source>
</evidence>
<dbReference type="GO" id="GO:0051537">
    <property type="term" value="F:2 iron, 2 sulfur cluster binding"/>
    <property type="evidence" value="ECO:0007669"/>
    <property type="project" value="UniProtKB-KW"/>
</dbReference>
<dbReference type="InterPro" id="IPR017927">
    <property type="entry name" value="FAD-bd_FR_type"/>
</dbReference>
<evidence type="ECO:0000256" key="7">
    <source>
        <dbReference type="ARBA" id="ARBA00023004"/>
    </source>
</evidence>
<reference evidence="11" key="1">
    <citation type="submission" date="2022-08" db="EMBL/GenBank/DDBJ databases">
        <title>Genomic Encyclopedia of Type Strains, Phase III (KMG-III): the genomes of soil and plant-associated and newly described type strains.</title>
        <authorList>
            <person name="Whitman W."/>
        </authorList>
    </citation>
    <scope>NUCLEOTIDE SEQUENCE</scope>
    <source>
        <strain evidence="11">HMT 1</strain>
    </source>
</reference>
<name>A0AAE3HH49_9GAMM</name>